<dbReference type="EMBL" id="GEBQ01000988">
    <property type="protein sequence ID" value="JAT38989.1"/>
    <property type="molecule type" value="Transcribed_RNA"/>
</dbReference>
<protein>
    <submittedName>
        <fullName evidence="2">Uncharacterized protein</fullName>
    </submittedName>
</protein>
<evidence type="ECO:0000256" key="1">
    <source>
        <dbReference type="SAM" id="MobiDB-lite"/>
    </source>
</evidence>
<feature type="compositionally biased region" description="Polar residues" evidence="1">
    <location>
        <begin position="607"/>
        <end position="619"/>
    </location>
</feature>
<dbReference type="SUPFAM" id="SSF81901">
    <property type="entry name" value="HCP-like"/>
    <property type="match status" value="1"/>
</dbReference>
<accession>A0A1B6MSX3</accession>
<gene>
    <name evidence="2" type="ORF">g.4962</name>
</gene>
<dbReference type="AlphaFoldDB" id="A0A1B6MSX3"/>
<dbReference type="Gene3D" id="1.25.40.10">
    <property type="entry name" value="Tetratricopeptide repeat domain"/>
    <property type="match status" value="1"/>
</dbReference>
<reference evidence="2" key="1">
    <citation type="submission" date="2015-11" db="EMBL/GenBank/DDBJ databases">
        <title>De novo transcriptome assembly of four potential Pierce s Disease insect vectors from Arizona vineyards.</title>
        <authorList>
            <person name="Tassone E.E."/>
        </authorList>
    </citation>
    <scope>NUCLEOTIDE SEQUENCE</scope>
</reference>
<feature type="region of interest" description="Disordered" evidence="1">
    <location>
        <begin position="549"/>
        <end position="662"/>
    </location>
</feature>
<name>A0A1B6MSX3_9HEMI</name>
<dbReference type="InterPro" id="IPR011990">
    <property type="entry name" value="TPR-like_helical_dom_sf"/>
</dbReference>
<proteinExistence type="predicted"/>
<organism evidence="2">
    <name type="scientific">Graphocephala atropunctata</name>
    <dbReference type="NCBI Taxonomy" id="36148"/>
    <lineage>
        <taxon>Eukaryota</taxon>
        <taxon>Metazoa</taxon>
        <taxon>Ecdysozoa</taxon>
        <taxon>Arthropoda</taxon>
        <taxon>Hexapoda</taxon>
        <taxon>Insecta</taxon>
        <taxon>Pterygota</taxon>
        <taxon>Neoptera</taxon>
        <taxon>Paraneoptera</taxon>
        <taxon>Hemiptera</taxon>
        <taxon>Auchenorrhyncha</taxon>
        <taxon>Membracoidea</taxon>
        <taxon>Cicadellidae</taxon>
        <taxon>Cicadellinae</taxon>
        <taxon>Cicadellini</taxon>
        <taxon>Graphocephala</taxon>
    </lineage>
</organism>
<sequence length="662" mass="76587">MASTQEAADAIAGRSKENLLENLLDQMQKIDLKNGDCENIVIPEWLKSCESPFLWHLQEKRGLGSDHVIARNMEKLAELDIDEPDFSIQRFITLLKLVLEYYVRNEIDKSWETMKKFEDLLEKEASGKNEDYHKTKLSLGHVISSTKVHLLALTGDEDKARKIGQDIIPIKVMKEPDQAALHAMKARFFLYSGYENGESKGVALMRKAYELEPNNPEWEYLLAKMLRQERRDVPFSVDIPREELLLLEKAVEKSRNQKYLVYLAQVYWECGSQAWRQYKNKPDFYTSTLNDVIQKMNENAINYYKEAYELSPDSPAMLRRIGYGIMNLPKKFADYNFALKCLLRSVEMTENIMSLHVLGTFYHRYGNDNVKALEYFEKTAKLGSHAGLCDMVRVKYMLDPEYNPCEDLESGLKWEIKKKYRSQLLSQLGGYFLLIRRNLAQSIKYFSQILADDRDTPYMKTFKCSFLRMYEPINLFHYIINEALLLLQKTSKGQLDSSVSDDEDVEHVAGTGYVEDFVDKLSEIHPELMEITPDPQLVDKLHVTSKEIIDKEKNNFRGPRNNSTPSHRGGYGSHQERGRGRGGRGYHHRGGGASSEVLSERRGRFSVANQRNNENSEGSARNLYGDHSERSARESSDKRGRMGRGRGRRDNNHTNWRKKDEN</sequence>
<feature type="compositionally biased region" description="Basic and acidic residues" evidence="1">
    <location>
        <begin position="648"/>
        <end position="662"/>
    </location>
</feature>
<evidence type="ECO:0000313" key="2">
    <source>
        <dbReference type="EMBL" id="JAT38989.1"/>
    </source>
</evidence>
<feature type="compositionally biased region" description="Basic residues" evidence="1">
    <location>
        <begin position="580"/>
        <end position="590"/>
    </location>
</feature>
<feature type="compositionally biased region" description="Basic and acidic residues" evidence="1">
    <location>
        <begin position="624"/>
        <end position="640"/>
    </location>
</feature>